<sequence length="55" mass="6290">MLSIQLFNVPNFSEKMKVGYVAGAVSLKFLTHNFYNYNGHNYSSPPESLHQHDCN</sequence>
<evidence type="ECO:0000313" key="1">
    <source>
        <dbReference type="EMBL" id="JAH28550.1"/>
    </source>
</evidence>
<name>A0A0E9RJB2_ANGAN</name>
<reference evidence="1" key="1">
    <citation type="submission" date="2014-11" db="EMBL/GenBank/DDBJ databases">
        <authorList>
            <person name="Amaro Gonzalez C."/>
        </authorList>
    </citation>
    <scope>NUCLEOTIDE SEQUENCE</scope>
</reference>
<reference evidence="1" key="2">
    <citation type="journal article" date="2015" name="Fish Shellfish Immunol.">
        <title>Early steps in the European eel (Anguilla anguilla)-Vibrio vulnificus interaction in the gills: Role of the RtxA13 toxin.</title>
        <authorList>
            <person name="Callol A."/>
            <person name="Pajuelo D."/>
            <person name="Ebbesson L."/>
            <person name="Teles M."/>
            <person name="MacKenzie S."/>
            <person name="Amaro C."/>
        </authorList>
    </citation>
    <scope>NUCLEOTIDE SEQUENCE</scope>
</reference>
<proteinExistence type="predicted"/>
<protein>
    <submittedName>
        <fullName evidence="1">Uncharacterized protein</fullName>
    </submittedName>
</protein>
<dbReference type="EMBL" id="GBXM01080027">
    <property type="protein sequence ID" value="JAH28550.1"/>
    <property type="molecule type" value="Transcribed_RNA"/>
</dbReference>
<organism evidence="1">
    <name type="scientific">Anguilla anguilla</name>
    <name type="common">European freshwater eel</name>
    <name type="synonym">Muraena anguilla</name>
    <dbReference type="NCBI Taxonomy" id="7936"/>
    <lineage>
        <taxon>Eukaryota</taxon>
        <taxon>Metazoa</taxon>
        <taxon>Chordata</taxon>
        <taxon>Craniata</taxon>
        <taxon>Vertebrata</taxon>
        <taxon>Euteleostomi</taxon>
        <taxon>Actinopterygii</taxon>
        <taxon>Neopterygii</taxon>
        <taxon>Teleostei</taxon>
        <taxon>Anguilliformes</taxon>
        <taxon>Anguillidae</taxon>
        <taxon>Anguilla</taxon>
    </lineage>
</organism>
<dbReference type="AlphaFoldDB" id="A0A0E9RJB2"/>
<accession>A0A0E9RJB2</accession>